<dbReference type="InterPro" id="IPR010998">
    <property type="entry name" value="Integrase_recombinase_N"/>
</dbReference>
<evidence type="ECO:0000256" key="4">
    <source>
        <dbReference type="PROSITE-ProRule" id="PRU01248"/>
    </source>
</evidence>
<evidence type="ECO:0000259" key="5">
    <source>
        <dbReference type="PROSITE" id="PS51898"/>
    </source>
</evidence>
<keyword evidence="2 4" id="KW-0238">DNA-binding</keyword>
<dbReference type="EMBL" id="JAGYPG010000001">
    <property type="protein sequence ID" value="MBS4193464.1"/>
    <property type="molecule type" value="Genomic_DNA"/>
</dbReference>
<dbReference type="InterPro" id="IPR004107">
    <property type="entry name" value="Integrase_SAM-like_N"/>
</dbReference>
<evidence type="ECO:0000313" key="8">
    <source>
        <dbReference type="Proteomes" id="UP000681414"/>
    </source>
</evidence>
<dbReference type="InterPro" id="IPR011010">
    <property type="entry name" value="DNA_brk_join_enz"/>
</dbReference>
<sequence>MAKNTGKRRKNDLTPREIDIATEPIELETLSYDEAVKRFMADAERRGLRPDTISYYKMRTGLFRRWLVTQEKTDFISRVMRHDIDNYVEYLQNERVLSNGAINTTLRAIRALFGFLKESKFIRNNPMKGYPLLKIRSGNIEAFNMKQVRQLLNATDKRTFTGVRDYTYMLLLLETGLRLSESAAILVEDVKLSEGVIFVRHTKNNFHRYVPIQAKMKEQLRRYLKLRGTCETDHLFVTIDGEAMQRATMQRLVAKYGRKAGIKGVRCSPHTLRHTFAKMSVMNGAGVFELQKILGHSTMEMVRVYVNLYSSDVYEKHKDFSPLKDL</sequence>
<dbReference type="Pfam" id="PF13495">
    <property type="entry name" value="Phage_int_SAM_4"/>
    <property type="match status" value="1"/>
</dbReference>
<keyword evidence="8" id="KW-1185">Reference proteome</keyword>
<dbReference type="CDD" id="cd00397">
    <property type="entry name" value="DNA_BRE_C"/>
    <property type="match status" value="1"/>
</dbReference>
<evidence type="ECO:0000256" key="1">
    <source>
        <dbReference type="ARBA" id="ARBA00022908"/>
    </source>
</evidence>
<keyword evidence="3" id="KW-0233">DNA recombination</keyword>
<dbReference type="SUPFAM" id="SSF56349">
    <property type="entry name" value="DNA breaking-rejoining enzymes"/>
    <property type="match status" value="1"/>
</dbReference>
<feature type="domain" description="Core-binding (CB)" evidence="6">
    <location>
        <begin position="30"/>
        <end position="117"/>
    </location>
</feature>
<dbReference type="GO" id="GO:0015074">
    <property type="term" value="P:DNA integration"/>
    <property type="evidence" value="ECO:0007669"/>
    <property type="project" value="UniProtKB-KW"/>
</dbReference>
<dbReference type="InterPro" id="IPR002104">
    <property type="entry name" value="Integrase_catalytic"/>
</dbReference>
<accession>A0A942TBG8</accession>
<dbReference type="AlphaFoldDB" id="A0A942TBG8"/>
<evidence type="ECO:0000256" key="2">
    <source>
        <dbReference type="ARBA" id="ARBA00023125"/>
    </source>
</evidence>
<name>A0A942TBG8_9BACI</name>
<feature type="domain" description="Tyr recombinase" evidence="5">
    <location>
        <begin position="138"/>
        <end position="326"/>
    </location>
</feature>
<gene>
    <name evidence="7" type="ORF">KHA97_00080</name>
</gene>
<dbReference type="Pfam" id="PF00589">
    <property type="entry name" value="Phage_integrase"/>
    <property type="match status" value="1"/>
</dbReference>
<comment type="caution">
    <text evidence="7">The sequence shown here is derived from an EMBL/GenBank/DDBJ whole genome shotgun (WGS) entry which is preliminary data.</text>
</comment>
<dbReference type="GO" id="GO:0003677">
    <property type="term" value="F:DNA binding"/>
    <property type="evidence" value="ECO:0007669"/>
    <property type="project" value="UniProtKB-UniRule"/>
</dbReference>
<evidence type="ECO:0000259" key="6">
    <source>
        <dbReference type="PROSITE" id="PS51900"/>
    </source>
</evidence>
<dbReference type="InterPro" id="IPR013762">
    <property type="entry name" value="Integrase-like_cat_sf"/>
</dbReference>
<keyword evidence="1" id="KW-0229">DNA integration</keyword>
<evidence type="ECO:0000256" key="3">
    <source>
        <dbReference type="ARBA" id="ARBA00023172"/>
    </source>
</evidence>
<dbReference type="Proteomes" id="UP000681414">
    <property type="component" value="Unassembled WGS sequence"/>
</dbReference>
<dbReference type="PROSITE" id="PS51898">
    <property type="entry name" value="TYR_RECOMBINASE"/>
    <property type="match status" value="1"/>
</dbReference>
<protein>
    <submittedName>
        <fullName evidence="7">Tyrosine-type recombinase/integrase</fullName>
    </submittedName>
</protein>
<dbReference type="InterPro" id="IPR044068">
    <property type="entry name" value="CB"/>
</dbReference>
<dbReference type="PANTHER" id="PTHR30349:SF81">
    <property type="entry name" value="TYROSINE RECOMBINASE XERC"/>
    <property type="match status" value="1"/>
</dbReference>
<dbReference type="RefSeq" id="WP_213122768.1">
    <property type="nucleotide sequence ID" value="NZ_JAGYPG010000001.1"/>
</dbReference>
<dbReference type="Gene3D" id="1.10.150.130">
    <property type="match status" value="1"/>
</dbReference>
<dbReference type="PROSITE" id="PS51900">
    <property type="entry name" value="CB"/>
    <property type="match status" value="1"/>
</dbReference>
<dbReference type="Gene3D" id="1.10.443.10">
    <property type="entry name" value="Intergrase catalytic core"/>
    <property type="match status" value="1"/>
</dbReference>
<proteinExistence type="predicted"/>
<reference evidence="7 8" key="1">
    <citation type="submission" date="2021-05" db="EMBL/GenBank/DDBJ databases">
        <title>Novel Bacillus species.</title>
        <authorList>
            <person name="Liu G."/>
        </authorList>
    </citation>
    <scope>NUCLEOTIDE SEQUENCE [LARGE SCALE GENOMIC DNA]</scope>
    <source>
        <strain evidence="8">FJAT-49780</strain>
    </source>
</reference>
<dbReference type="InterPro" id="IPR050090">
    <property type="entry name" value="Tyrosine_recombinase_XerCD"/>
</dbReference>
<organism evidence="7 8">
    <name type="scientific">Lederbergia citri</name>
    <dbReference type="NCBI Taxonomy" id="2833580"/>
    <lineage>
        <taxon>Bacteria</taxon>
        <taxon>Bacillati</taxon>
        <taxon>Bacillota</taxon>
        <taxon>Bacilli</taxon>
        <taxon>Bacillales</taxon>
        <taxon>Bacillaceae</taxon>
        <taxon>Lederbergia</taxon>
    </lineage>
</organism>
<evidence type="ECO:0000313" key="7">
    <source>
        <dbReference type="EMBL" id="MBS4193464.1"/>
    </source>
</evidence>
<dbReference type="PANTHER" id="PTHR30349">
    <property type="entry name" value="PHAGE INTEGRASE-RELATED"/>
    <property type="match status" value="1"/>
</dbReference>
<dbReference type="GO" id="GO:0006310">
    <property type="term" value="P:DNA recombination"/>
    <property type="evidence" value="ECO:0007669"/>
    <property type="project" value="UniProtKB-KW"/>
</dbReference>